<dbReference type="InterPro" id="IPR007642">
    <property type="entry name" value="RNA_pol_Rpb2_2"/>
</dbReference>
<dbReference type="InterPro" id="IPR007644">
    <property type="entry name" value="RNA_pol_bsu_protrusion"/>
</dbReference>
<dbReference type="FunFam" id="2.40.50.150:FF:000002">
    <property type="entry name" value="DNA-directed RNA polymerase subunit beta"/>
    <property type="match status" value="1"/>
</dbReference>
<dbReference type="GO" id="GO:0006351">
    <property type="term" value="P:DNA-templated transcription"/>
    <property type="evidence" value="ECO:0007669"/>
    <property type="project" value="InterPro"/>
</dbReference>
<evidence type="ECO:0000313" key="14">
    <source>
        <dbReference type="Proteomes" id="UP000324222"/>
    </source>
</evidence>
<dbReference type="InterPro" id="IPR007121">
    <property type="entry name" value="RNA_pol_bsu_CS"/>
</dbReference>
<dbReference type="FunFam" id="3.90.1100.10:FF:000003">
    <property type="entry name" value="DNA-directed RNA polymerase subunit beta"/>
    <property type="match status" value="1"/>
</dbReference>
<feature type="domain" description="RNA polymerase beta subunit protrusion" evidence="10">
    <location>
        <begin position="53"/>
        <end position="442"/>
    </location>
</feature>
<dbReference type="GO" id="GO:0046872">
    <property type="term" value="F:metal ion binding"/>
    <property type="evidence" value="ECO:0007669"/>
    <property type="project" value="UniProtKB-KW"/>
</dbReference>
<dbReference type="PANTHER" id="PTHR20856">
    <property type="entry name" value="DNA-DIRECTED RNA POLYMERASE I SUBUNIT 2"/>
    <property type="match status" value="1"/>
</dbReference>
<dbReference type="EC" id="2.7.7.6" evidence="7"/>
<comment type="similarity">
    <text evidence="1 7">Belongs to the RNA polymerase beta chain family.</text>
</comment>
<dbReference type="Gene3D" id="3.90.1110.10">
    <property type="entry name" value="RNA polymerase Rpb2, domain 2"/>
    <property type="match status" value="1"/>
</dbReference>
<keyword evidence="3 7" id="KW-0808">Transferase</keyword>
<keyword evidence="2 7" id="KW-0240">DNA-directed RNA polymerase</keyword>
<keyword evidence="5" id="KW-0479">Metal-binding</keyword>
<accession>A0A5B7DX84</accession>
<dbReference type="SUPFAM" id="SSF64484">
    <property type="entry name" value="beta and beta-prime subunits of DNA dependent RNA-polymerase"/>
    <property type="match status" value="1"/>
</dbReference>
<evidence type="ECO:0000256" key="3">
    <source>
        <dbReference type="ARBA" id="ARBA00022679"/>
    </source>
</evidence>
<dbReference type="InterPro" id="IPR007120">
    <property type="entry name" value="DNA-dir_RNAP_su2_dom"/>
</dbReference>
<feature type="domain" description="RNA polymerase Rpb2" evidence="11">
    <location>
        <begin position="468"/>
        <end position="498"/>
    </location>
</feature>
<dbReference type="Pfam" id="PF04561">
    <property type="entry name" value="RNA_pol_Rpb2_2"/>
    <property type="match status" value="1"/>
</dbReference>
<dbReference type="Proteomes" id="UP000324222">
    <property type="component" value="Unassembled WGS sequence"/>
</dbReference>
<dbReference type="FunFam" id="2.40.270.10:FF:000006">
    <property type="entry name" value="DNA-directed RNA polymerase subunit beta"/>
    <property type="match status" value="1"/>
</dbReference>
<dbReference type="InterPro" id="IPR015712">
    <property type="entry name" value="DNA-dir_RNA_pol_su2"/>
</dbReference>
<dbReference type="Gene3D" id="3.90.1100.10">
    <property type="match status" value="1"/>
</dbReference>
<evidence type="ECO:0000259" key="11">
    <source>
        <dbReference type="Pfam" id="PF04566"/>
    </source>
</evidence>
<proteinExistence type="inferred from homology"/>
<dbReference type="PROSITE" id="PS01166">
    <property type="entry name" value="RNA_POL_BETA"/>
    <property type="match status" value="1"/>
</dbReference>
<sequence>MLSETGSIFANVIKLNFFFPDIAYGDEDGDEISPDIWQEACWLVISSYFDEKGLVRQQLDSFDEFITMTIQRIVEDSQAIDLQAEAQHTGGELENPPRHLLKFEQIYLSKPTNWEKDGYNYNMMPNEARLRNLTYSSPLYVDIVKTVIKEGEKPIEHKEEKIYIGKIPIMLRSTYCLLSGLTDRDLHEVNECPLDPGGYFIINGSEKVLIAQEKMATNTVYVFSMKDGKYAYKCEIRSCIEHSARPSAKKSAIGQRIIGVLPYVKQEIPVMIVFRALGFVADRDILEHIIYDFDDPEMMEMVKPSLDEAFVIQEQNVALNFIGGRGARPGVTKEKRIKYAREILQKEMLPHVGVSDFCETKKAYFLGYMVHRLLLAALGRRELDDRDHYGNKRLDLAGPLMALLFRGLFKNLMKEVRMHAQKLLDKGQEYGLDAAVKPKLITDGLKYSLATGNWGDQKKAHQARAGVSQVCMVRDIRDREIRIYTDAGRICRPLLVVENGKLLLKKRHIDLLKEREYNNFSWQDLVASGVVEYIDCSEEETIMIAMSLEDLGSEEEKTYCNTYTHCEIHPAMVLGVCASIIPFPDHNQSPRNTYQSAMGKQAMGVYITNFHVRMDTLAHVLFYPQKPLVTTRSMEYLRFRELPAGINSIVGIACYTGYNQEDSVIMNLSAVERGFFRSCFYRSYKDAETRRSGMQEELFEKPTRDTCQGMRHAIYDKLDEDGIISPGMRVSGDDVIIGKTITLPESEDELEGQSRRFSKRDASVFLRGSETGIVDQVMLTVNMDGDRFTKIRVRSVRIPQIGDKFASRHGQKGTCGIQYRVEDMPFTVEGITPDIIINPHAIPSHHVLWAHRKEDECPDFLNSYILPAFEAYGG</sequence>
<dbReference type="InterPro" id="IPR007647">
    <property type="entry name" value="RNA_pol_Rpb2_5"/>
</dbReference>
<organism evidence="13 14">
    <name type="scientific">Portunus trituberculatus</name>
    <name type="common">Swimming crab</name>
    <name type="synonym">Neptunus trituberculatus</name>
    <dbReference type="NCBI Taxonomy" id="210409"/>
    <lineage>
        <taxon>Eukaryota</taxon>
        <taxon>Metazoa</taxon>
        <taxon>Ecdysozoa</taxon>
        <taxon>Arthropoda</taxon>
        <taxon>Crustacea</taxon>
        <taxon>Multicrustacea</taxon>
        <taxon>Malacostraca</taxon>
        <taxon>Eumalacostraca</taxon>
        <taxon>Eucarida</taxon>
        <taxon>Decapoda</taxon>
        <taxon>Pleocyemata</taxon>
        <taxon>Brachyura</taxon>
        <taxon>Eubrachyura</taxon>
        <taxon>Portunoidea</taxon>
        <taxon>Portunidae</taxon>
        <taxon>Portuninae</taxon>
        <taxon>Portunus</taxon>
    </lineage>
</organism>
<dbReference type="Pfam" id="PF04567">
    <property type="entry name" value="RNA_pol_Rpb2_5"/>
    <property type="match status" value="1"/>
</dbReference>
<evidence type="ECO:0000259" key="8">
    <source>
        <dbReference type="Pfam" id="PF00562"/>
    </source>
</evidence>
<keyword evidence="14" id="KW-1185">Reference proteome</keyword>
<evidence type="ECO:0000256" key="4">
    <source>
        <dbReference type="ARBA" id="ARBA00022695"/>
    </source>
</evidence>
<comment type="caution">
    <text evidence="13">The sequence shown here is derived from an EMBL/GenBank/DDBJ whole genome shotgun (WGS) entry which is preliminary data.</text>
</comment>
<dbReference type="Gene3D" id="2.40.270.10">
    <property type="entry name" value="DNA-directed RNA polymerase, subunit 2, domain 6"/>
    <property type="match status" value="2"/>
</dbReference>
<dbReference type="GO" id="GO:0032549">
    <property type="term" value="F:ribonucleoside binding"/>
    <property type="evidence" value="ECO:0007669"/>
    <property type="project" value="InterPro"/>
</dbReference>
<dbReference type="AlphaFoldDB" id="A0A5B7DX84"/>
<dbReference type="InterPro" id="IPR037034">
    <property type="entry name" value="RNA_pol_Rpb2_2_sf"/>
</dbReference>
<evidence type="ECO:0000256" key="5">
    <source>
        <dbReference type="ARBA" id="ARBA00022723"/>
    </source>
</evidence>
<reference evidence="13 14" key="1">
    <citation type="submission" date="2019-05" db="EMBL/GenBank/DDBJ databases">
        <title>Another draft genome of Portunus trituberculatus and its Hox gene families provides insights of decapod evolution.</title>
        <authorList>
            <person name="Jeong J.-H."/>
            <person name="Song I."/>
            <person name="Kim S."/>
            <person name="Choi T."/>
            <person name="Kim D."/>
            <person name="Ryu S."/>
            <person name="Kim W."/>
        </authorList>
    </citation>
    <scope>NUCLEOTIDE SEQUENCE [LARGE SCALE GENOMIC DNA]</scope>
    <source>
        <tissue evidence="13">Muscle</tissue>
    </source>
</reference>
<dbReference type="CDD" id="cd00653">
    <property type="entry name" value="RNA_pol_B_RPB2"/>
    <property type="match status" value="1"/>
</dbReference>
<evidence type="ECO:0000256" key="6">
    <source>
        <dbReference type="ARBA" id="ARBA00023163"/>
    </source>
</evidence>
<dbReference type="Pfam" id="PF04563">
    <property type="entry name" value="RNA_pol_Rpb2_1"/>
    <property type="match status" value="1"/>
</dbReference>
<evidence type="ECO:0000259" key="9">
    <source>
        <dbReference type="Pfam" id="PF04561"/>
    </source>
</evidence>
<gene>
    <name evidence="13" type="primary">Polr2b</name>
    <name evidence="13" type="ORF">E2C01_018516</name>
</gene>
<keyword evidence="6 7" id="KW-0804">Transcription</keyword>
<dbReference type="InterPro" id="IPR007646">
    <property type="entry name" value="RNA_pol_Rpb2_4"/>
</dbReference>
<dbReference type="GO" id="GO:0003677">
    <property type="term" value="F:DNA binding"/>
    <property type="evidence" value="ECO:0007669"/>
    <property type="project" value="InterPro"/>
</dbReference>
<comment type="function">
    <text evidence="7">DNA-dependent RNA polymerase catalyzes the transcription of DNA into RNA using the four ribonucleoside triphosphates as substrates.</text>
</comment>
<evidence type="ECO:0000313" key="13">
    <source>
        <dbReference type="EMBL" id="MPC25404.1"/>
    </source>
</evidence>
<dbReference type="InterPro" id="IPR037033">
    <property type="entry name" value="DNA-dir_RNAP_su2_hyb_sf"/>
</dbReference>
<dbReference type="GO" id="GO:0003899">
    <property type="term" value="F:DNA-directed RNA polymerase activity"/>
    <property type="evidence" value="ECO:0007669"/>
    <property type="project" value="UniProtKB-EC"/>
</dbReference>
<name>A0A5B7DX84_PORTR</name>
<protein>
    <recommendedName>
        <fullName evidence="7">DNA-directed RNA polymerase subunit beta</fullName>
        <ecNumber evidence="7">2.7.7.6</ecNumber>
    </recommendedName>
</protein>
<evidence type="ECO:0000256" key="1">
    <source>
        <dbReference type="ARBA" id="ARBA00006835"/>
    </source>
</evidence>
<evidence type="ECO:0000256" key="2">
    <source>
        <dbReference type="ARBA" id="ARBA00022478"/>
    </source>
</evidence>
<dbReference type="EMBL" id="VSRR010001456">
    <property type="protein sequence ID" value="MPC25404.1"/>
    <property type="molecule type" value="Genomic_DNA"/>
</dbReference>
<dbReference type="OrthoDB" id="10248617at2759"/>
<evidence type="ECO:0000259" key="12">
    <source>
        <dbReference type="Pfam" id="PF04567"/>
    </source>
</evidence>
<evidence type="ECO:0000259" key="10">
    <source>
        <dbReference type="Pfam" id="PF04563"/>
    </source>
</evidence>
<dbReference type="Pfam" id="PF00562">
    <property type="entry name" value="RNA_pol_Rpb2_6"/>
    <property type="match status" value="1"/>
</dbReference>
<keyword evidence="4 7" id="KW-0548">Nucleotidyltransferase</keyword>
<feature type="domain" description="DNA-directed RNA polymerase subunit 2 hybrid-binding" evidence="8">
    <location>
        <begin position="577"/>
        <end position="844"/>
    </location>
</feature>
<feature type="domain" description="RNA polymerase Rpb2" evidence="9">
    <location>
        <begin position="216"/>
        <end position="395"/>
    </location>
</feature>
<feature type="domain" description="RNA polymerase Rpb2" evidence="12">
    <location>
        <begin position="522"/>
        <end position="570"/>
    </location>
</feature>
<comment type="catalytic activity">
    <reaction evidence="7">
        <text>RNA(n) + a ribonucleoside 5'-triphosphate = RNA(n+1) + diphosphate</text>
        <dbReference type="Rhea" id="RHEA:21248"/>
        <dbReference type="Rhea" id="RHEA-COMP:14527"/>
        <dbReference type="Rhea" id="RHEA-COMP:17342"/>
        <dbReference type="ChEBI" id="CHEBI:33019"/>
        <dbReference type="ChEBI" id="CHEBI:61557"/>
        <dbReference type="ChEBI" id="CHEBI:140395"/>
        <dbReference type="EC" id="2.7.7.6"/>
    </reaction>
</comment>
<dbReference type="Pfam" id="PF04566">
    <property type="entry name" value="RNA_pol_Rpb2_4"/>
    <property type="match status" value="1"/>
</dbReference>
<dbReference type="GO" id="GO:0000428">
    <property type="term" value="C:DNA-directed RNA polymerase complex"/>
    <property type="evidence" value="ECO:0007669"/>
    <property type="project" value="UniProtKB-KW"/>
</dbReference>
<dbReference type="FunFam" id="3.90.1110.10:FF:000002">
    <property type="entry name" value="DNA-directed RNA polymerase subunit beta"/>
    <property type="match status" value="1"/>
</dbReference>
<evidence type="ECO:0000256" key="7">
    <source>
        <dbReference type="RuleBase" id="RU363031"/>
    </source>
</evidence>